<protein>
    <recommendedName>
        <fullName evidence="3">SGNH/GDSL hydrolase family protein</fullName>
    </recommendedName>
</protein>
<evidence type="ECO:0000313" key="1">
    <source>
        <dbReference type="EMBL" id="MBB5718707.1"/>
    </source>
</evidence>
<gene>
    <name evidence="1" type="ORF">FHR23_001630</name>
</gene>
<keyword evidence="2" id="KW-1185">Reference proteome</keyword>
<organism evidence="1 2">
    <name type="scientific">Stakelama sediminis</name>
    <dbReference type="NCBI Taxonomy" id="463200"/>
    <lineage>
        <taxon>Bacteria</taxon>
        <taxon>Pseudomonadati</taxon>
        <taxon>Pseudomonadota</taxon>
        <taxon>Alphaproteobacteria</taxon>
        <taxon>Sphingomonadales</taxon>
        <taxon>Sphingomonadaceae</taxon>
        <taxon>Stakelama</taxon>
    </lineage>
</organism>
<dbReference type="RefSeq" id="WP_345575728.1">
    <property type="nucleotide sequence ID" value="NZ_BAABIF010000013.1"/>
</dbReference>
<sequence>MLHAAGRLPPPPITATNCIDEKFRFLHDQKTLDPYLIAVGSSVTWRNLNFAALDSSTRQRLRPVNAAPCYLDIEETGQLTRFMVDRYDNVRTVLTVVAMRDFQQCTGDRFFSRGLLSGYLDRTVPSALIYLRNFRPKNFLKDVLHIRGMRDGSDIQNPLVMDPYGSGPLRIAEPDPRHDVVIDPQCFRQLADLAGWLHHRHIRMVVVTMPDMPAWIDRYDPGAVRSNAWRSQLRYLADQGAFKLLDGNRYRHDPRFVDPAHFHWSETAGFTRWLSQKGAFAPTALAMHE</sequence>
<name>A0A840YYT9_9SPHN</name>
<reference evidence="1 2" key="1">
    <citation type="submission" date="2020-08" db="EMBL/GenBank/DDBJ databases">
        <title>Genomic Encyclopedia of Type Strains, Phase IV (KMG-IV): sequencing the most valuable type-strain genomes for metagenomic binning, comparative biology and taxonomic classification.</title>
        <authorList>
            <person name="Goeker M."/>
        </authorList>
    </citation>
    <scope>NUCLEOTIDE SEQUENCE [LARGE SCALE GENOMIC DNA]</scope>
    <source>
        <strain evidence="1 2">DSM 27203</strain>
    </source>
</reference>
<evidence type="ECO:0008006" key="3">
    <source>
        <dbReference type="Google" id="ProtNLM"/>
    </source>
</evidence>
<comment type="caution">
    <text evidence="1">The sequence shown here is derived from an EMBL/GenBank/DDBJ whole genome shotgun (WGS) entry which is preliminary data.</text>
</comment>
<accession>A0A840YYT9</accession>
<dbReference type="Proteomes" id="UP000554342">
    <property type="component" value="Unassembled WGS sequence"/>
</dbReference>
<proteinExistence type="predicted"/>
<dbReference type="EMBL" id="JACIJI010000002">
    <property type="protein sequence ID" value="MBB5718707.1"/>
    <property type="molecule type" value="Genomic_DNA"/>
</dbReference>
<evidence type="ECO:0000313" key="2">
    <source>
        <dbReference type="Proteomes" id="UP000554342"/>
    </source>
</evidence>
<dbReference type="AlphaFoldDB" id="A0A840YYT9"/>